<organism evidence="1 2">
    <name type="scientific">Marinomonas sargassi</name>
    <dbReference type="NCBI Taxonomy" id="2984494"/>
    <lineage>
        <taxon>Bacteria</taxon>
        <taxon>Pseudomonadati</taxon>
        <taxon>Pseudomonadota</taxon>
        <taxon>Gammaproteobacteria</taxon>
        <taxon>Oceanospirillales</taxon>
        <taxon>Oceanospirillaceae</taxon>
        <taxon>Marinomonas</taxon>
    </lineage>
</organism>
<reference evidence="1 2" key="1">
    <citation type="submission" date="2022-10" db="EMBL/GenBank/DDBJ databases">
        <title>Marinomonas transparenta sp. nov. and Marinomonas sargassi sp. nov., isolated from marine alga (Sargassum natans (L.) Gaillon).</title>
        <authorList>
            <person name="Wang Y."/>
        </authorList>
    </citation>
    <scope>NUCLEOTIDE SEQUENCE [LARGE SCALE GENOMIC DNA]</scope>
    <source>
        <strain evidence="1 2">C2222</strain>
    </source>
</reference>
<dbReference type="Pfam" id="PF07386">
    <property type="entry name" value="DUF1499"/>
    <property type="match status" value="1"/>
</dbReference>
<accession>A0ABT2YSN3</accession>
<keyword evidence="2" id="KW-1185">Reference proteome</keyword>
<sequence>MPKINDITTDLTAPPSYMGVNFIRSAKENSVIYKDSFKPIQMDFYQEVKPAFFTRTKLEVYDAVSQLVAQRGWSVVVAHGQVGVLEATARTPIFGFRDDVIIRLTEEDDGITRVDMRSSSRIGRGDFGLNAERIISFMDDLENTLDEPLATE</sequence>
<dbReference type="EMBL" id="JAOVZB010000003">
    <property type="protein sequence ID" value="MCV2402644.1"/>
    <property type="molecule type" value="Genomic_DNA"/>
</dbReference>
<comment type="caution">
    <text evidence="1">The sequence shown here is derived from an EMBL/GenBank/DDBJ whole genome shotgun (WGS) entry which is preliminary data.</text>
</comment>
<dbReference type="InterPro" id="IPR010865">
    <property type="entry name" value="DUF1499"/>
</dbReference>
<dbReference type="Proteomes" id="UP001209713">
    <property type="component" value="Unassembled WGS sequence"/>
</dbReference>
<gene>
    <name evidence="1" type="ORF">OFY17_07090</name>
</gene>
<evidence type="ECO:0000313" key="2">
    <source>
        <dbReference type="Proteomes" id="UP001209713"/>
    </source>
</evidence>
<name>A0ABT2YSN3_9GAMM</name>
<proteinExistence type="predicted"/>
<evidence type="ECO:0000313" key="1">
    <source>
        <dbReference type="EMBL" id="MCV2402644.1"/>
    </source>
</evidence>
<protein>
    <submittedName>
        <fullName evidence="1">DUF1499 domain-containing protein</fullName>
    </submittedName>
</protein>
<dbReference type="RefSeq" id="WP_263530027.1">
    <property type="nucleotide sequence ID" value="NZ_JAOVZB010000003.1"/>
</dbReference>